<protein>
    <submittedName>
        <fullName evidence="1">Uncharacterized protein</fullName>
    </submittedName>
</protein>
<dbReference type="AlphaFoldDB" id="A0A2N4UM45"/>
<name>A0A2N4UM45_9GAMM</name>
<dbReference type="Proteomes" id="UP000234420">
    <property type="component" value="Unassembled WGS sequence"/>
</dbReference>
<proteinExistence type="predicted"/>
<gene>
    <name evidence="1" type="ORF">CIK00_20255</name>
</gene>
<dbReference type="RefSeq" id="WP_065208818.1">
    <property type="nucleotide sequence ID" value="NZ_JABJXE010000011.1"/>
</dbReference>
<dbReference type="EMBL" id="NPIB01000041">
    <property type="protein sequence ID" value="PLC56076.1"/>
    <property type="molecule type" value="Genomic_DNA"/>
</dbReference>
<comment type="caution">
    <text evidence="1">The sequence shown here is derived from an EMBL/GenBank/DDBJ whole genome shotgun (WGS) entry which is preliminary data.</text>
</comment>
<reference evidence="1 2" key="1">
    <citation type="journal article" date="2018" name="Syst. Appl. Microbiol.">
        <title>Photobacterium carnosum sp. nov., isolated from spoiled modified atmosphere packaged poultry meat.</title>
        <authorList>
            <person name="Hilgarth M."/>
            <person name="Fuertes S."/>
            <person name="Ehrmann M."/>
            <person name="Vogel R.F."/>
        </authorList>
    </citation>
    <scope>NUCLEOTIDE SEQUENCE [LARGE SCALE GENOMIC DNA]</scope>
    <source>
        <strain evidence="1 2">TMW 2.2021</strain>
    </source>
</reference>
<keyword evidence="2" id="KW-1185">Reference proteome</keyword>
<accession>A0A2N4UM45</accession>
<organism evidence="1 2">
    <name type="scientific">Photobacterium carnosum</name>
    <dbReference type="NCBI Taxonomy" id="2023717"/>
    <lineage>
        <taxon>Bacteria</taxon>
        <taxon>Pseudomonadati</taxon>
        <taxon>Pseudomonadota</taxon>
        <taxon>Gammaproteobacteria</taxon>
        <taxon>Vibrionales</taxon>
        <taxon>Vibrionaceae</taxon>
        <taxon>Photobacterium</taxon>
    </lineage>
</organism>
<evidence type="ECO:0000313" key="2">
    <source>
        <dbReference type="Proteomes" id="UP000234420"/>
    </source>
</evidence>
<sequence>MFKPQYILIILLILQSSYIYAAETYISGDVYDISSAEAGLLIRIKGNEVPTKCQNPGGFGWMLISEENKTMISVALAMFTQGKTGATIYTVNTGASFCKVIQYDPDN</sequence>
<evidence type="ECO:0000313" key="1">
    <source>
        <dbReference type="EMBL" id="PLC56076.1"/>
    </source>
</evidence>